<dbReference type="Proteomes" id="UP000800038">
    <property type="component" value="Unassembled WGS sequence"/>
</dbReference>
<proteinExistence type="predicted"/>
<evidence type="ECO:0000313" key="2">
    <source>
        <dbReference type="Proteomes" id="UP000800038"/>
    </source>
</evidence>
<feature type="non-terminal residue" evidence="1">
    <location>
        <position position="1"/>
    </location>
</feature>
<evidence type="ECO:0000313" key="1">
    <source>
        <dbReference type="EMBL" id="KAF1946010.1"/>
    </source>
</evidence>
<feature type="non-terminal residue" evidence="1">
    <location>
        <position position="52"/>
    </location>
</feature>
<dbReference type="OrthoDB" id="3757859at2759"/>
<keyword evidence="2" id="KW-1185">Reference proteome</keyword>
<protein>
    <submittedName>
        <fullName evidence="1">Uncharacterized protein</fullName>
    </submittedName>
</protein>
<reference evidence="1" key="1">
    <citation type="journal article" date="2020" name="Stud. Mycol.">
        <title>101 Dothideomycetes genomes: a test case for predicting lifestyles and emergence of pathogens.</title>
        <authorList>
            <person name="Haridas S."/>
            <person name="Albert R."/>
            <person name="Binder M."/>
            <person name="Bloem J."/>
            <person name="Labutti K."/>
            <person name="Salamov A."/>
            <person name="Andreopoulos B."/>
            <person name="Baker S."/>
            <person name="Barry K."/>
            <person name="Bills G."/>
            <person name="Bluhm B."/>
            <person name="Cannon C."/>
            <person name="Castanera R."/>
            <person name="Culley D."/>
            <person name="Daum C."/>
            <person name="Ezra D."/>
            <person name="Gonzalez J."/>
            <person name="Henrissat B."/>
            <person name="Kuo A."/>
            <person name="Liang C."/>
            <person name="Lipzen A."/>
            <person name="Lutzoni F."/>
            <person name="Magnuson J."/>
            <person name="Mondo S."/>
            <person name="Nolan M."/>
            <person name="Ohm R."/>
            <person name="Pangilinan J."/>
            <person name="Park H.-J."/>
            <person name="Ramirez L."/>
            <person name="Alfaro M."/>
            <person name="Sun H."/>
            <person name="Tritt A."/>
            <person name="Yoshinaga Y."/>
            <person name="Zwiers L.-H."/>
            <person name="Turgeon B."/>
            <person name="Goodwin S."/>
            <person name="Spatafora J."/>
            <person name="Crous P."/>
            <person name="Grigoriev I."/>
        </authorList>
    </citation>
    <scope>NUCLEOTIDE SEQUENCE</scope>
    <source>
        <strain evidence="1">CBS 161.51</strain>
    </source>
</reference>
<organism evidence="1 2">
    <name type="scientific">Clathrospora elynae</name>
    <dbReference type="NCBI Taxonomy" id="706981"/>
    <lineage>
        <taxon>Eukaryota</taxon>
        <taxon>Fungi</taxon>
        <taxon>Dikarya</taxon>
        <taxon>Ascomycota</taxon>
        <taxon>Pezizomycotina</taxon>
        <taxon>Dothideomycetes</taxon>
        <taxon>Pleosporomycetidae</taxon>
        <taxon>Pleosporales</taxon>
        <taxon>Diademaceae</taxon>
        <taxon>Clathrospora</taxon>
    </lineage>
</organism>
<sequence length="52" mass="5686">SITGLKIVNEGEKNKDENVMEAGHQKCNECDGKVVWATKGEYLMICEGCGEP</sequence>
<dbReference type="EMBL" id="ML976006">
    <property type="protein sequence ID" value="KAF1946010.1"/>
    <property type="molecule type" value="Genomic_DNA"/>
</dbReference>
<gene>
    <name evidence="1" type="ORF">EJ02DRAFT_331136</name>
</gene>
<dbReference type="AlphaFoldDB" id="A0A6A5T1A9"/>
<name>A0A6A5T1A9_9PLEO</name>
<accession>A0A6A5T1A9</accession>